<dbReference type="SUPFAM" id="SSF52467">
    <property type="entry name" value="DHS-like NAD/FAD-binding domain"/>
    <property type="match status" value="1"/>
</dbReference>
<feature type="region of interest" description="Disordered" evidence="5">
    <location>
        <begin position="1"/>
        <end position="78"/>
    </location>
</feature>
<keyword evidence="8" id="KW-1185">Reference proteome</keyword>
<dbReference type="GO" id="GO:0006282">
    <property type="term" value="P:regulation of DNA repair"/>
    <property type="evidence" value="ECO:0007669"/>
    <property type="project" value="TreeGrafter"/>
</dbReference>
<dbReference type="InterPro" id="IPR026590">
    <property type="entry name" value="Ssirtuin_cat_dom"/>
</dbReference>
<evidence type="ECO:0000256" key="2">
    <source>
        <dbReference type="ARBA" id="ARBA00022679"/>
    </source>
</evidence>
<feature type="compositionally biased region" description="Polar residues" evidence="5">
    <location>
        <begin position="451"/>
        <end position="470"/>
    </location>
</feature>
<feature type="binding site" evidence="4">
    <location>
        <position position="241"/>
    </location>
    <ligand>
        <name>Zn(2+)</name>
        <dbReference type="ChEBI" id="CHEBI:29105"/>
    </ligand>
</feature>
<evidence type="ECO:0000313" key="8">
    <source>
        <dbReference type="Proteomes" id="UP000799429"/>
    </source>
</evidence>
<dbReference type="Pfam" id="PF02146">
    <property type="entry name" value="SIR2"/>
    <property type="match status" value="1"/>
</dbReference>
<dbReference type="PANTHER" id="PTHR11085">
    <property type="entry name" value="NAD-DEPENDENT PROTEIN DEACYLASE SIRTUIN-5, MITOCHONDRIAL-RELATED"/>
    <property type="match status" value="1"/>
</dbReference>
<comment type="caution">
    <text evidence="7">The sequence shown here is derived from an EMBL/GenBank/DDBJ whole genome shotgun (WGS) entry which is preliminary data.</text>
</comment>
<keyword evidence="4" id="KW-0862">Zinc</keyword>
<dbReference type="InterPro" id="IPR029035">
    <property type="entry name" value="DHS-like_NAD/FAD-binding_dom"/>
</dbReference>
<dbReference type="GO" id="GO:1990414">
    <property type="term" value="P:replication-born double-strand break repair via sister chromatid exchange"/>
    <property type="evidence" value="ECO:0007669"/>
    <property type="project" value="TreeGrafter"/>
</dbReference>
<proteinExistence type="inferred from homology"/>
<dbReference type="GO" id="GO:0046872">
    <property type="term" value="F:metal ion binding"/>
    <property type="evidence" value="ECO:0007669"/>
    <property type="project" value="UniProtKB-KW"/>
</dbReference>
<dbReference type="PANTHER" id="PTHR11085:SF15">
    <property type="entry name" value="NAD-DEPENDENT HISTONE DEACETYLASE HST4"/>
    <property type="match status" value="1"/>
</dbReference>
<dbReference type="EMBL" id="MU006090">
    <property type="protein sequence ID" value="KAF2842251.1"/>
    <property type="molecule type" value="Genomic_DNA"/>
</dbReference>
<dbReference type="Gene3D" id="3.40.50.1220">
    <property type="entry name" value="TPP-binding domain"/>
    <property type="match status" value="1"/>
</dbReference>
<dbReference type="GO" id="GO:0000122">
    <property type="term" value="P:negative regulation of transcription by RNA polymerase II"/>
    <property type="evidence" value="ECO:0007669"/>
    <property type="project" value="TreeGrafter"/>
</dbReference>
<dbReference type="GO" id="GO:0070403">
    <property type="term" value="F:NAD+ binding"/>
    <property type="evidence" value="ECO:0007669"/>
    <property type="project" value="InterPro"/>
</dbReference>
<evidence type="ECO:0000256" key="3">
    <source>
        <dbReference type="ARBA" id="ARBA00023027"/>
    </source>
</evidence>
<feature type="compositionally biased region" description="Low complexity" evidence="5">
    <location>
        <begin position="1"/>
        <end position="20"/>
    </location>
</feature>
<dbReference type="GO" id="GO:0005634">
    <property type="term" value="C:nucleus"/>
    <property type="evidence" value="ECO:0007669"/>
    <property type="project" value="TreeGrafter"/>
</dbReference>
<evidence type="ECO:0000313" key="7">
    <source>
        <dbReference type="EMBL" id="KAF2842251.1"/>
    </source>
</evidence>
<dbReference type="GO" id="GO:0031934">
    <property type="term" value="C:mating-type region heterochromatin"/>
    <property type="evidence" value="ECO:0007669"/>
    <property type="project" value="TreeGrafter"/>
</dbReference>
<evidence type="ECO:0000256" key="5">
    <source>
        <dbReference type="SAM" id="MobiDB-lite"/>
    </source>
</evidence>
<accession>A0A9P4SG20</accession>
<comment type="similarity">
    <text evidence="1">Belongs to the sirtuin family. Class I subfamily.</text>
</comment>
<evidence type="ECO:0000256" key="1">
    <source>
        <dbReference type="ARBA" id="ARBA00006924"/>
    </source>
</evidence>
<feature type="region of interest" description="Disordered" evidence="5">
    <location>
        <begin position="451"/>
        <end position="604"/>
    </location>
</feature>
<evidence type="ECO:0000256" key="4">
    <source>
        <dbReference type="PROSITE-ProRule" id="PRU00236"/>
    </source>
</evidence>
<name>A0A9P4SG20_9PEZI</name>
<dbReference type="PROSITE" id="PS50305">
    <property type="entry name" value="SIRTUIN"/>
    <property type="match status" value="1"/>
</dbReference>
<organism evidence="7 8">
    <name type="scientific">Patellaria atrata CBS 101060</name>
    <dbReference type="NCBI Taxonomy" id="1346257"/>
    <lineage>
        <taxon>Eukaryota</taxon>
        <taxon>Fungi</taxon>
        <taxon>Dikarya</taxon>
        <taxon>Ascomycota</taxon>
        <taxon>Pezizomycotina</taxon>
        <taxon>Dothideomycetes</taxon>
        <taxon>Dothideomycetes incertae sedis</taxon>
        <taxon>Patellariales</taxon>
        <taxon>Patellariaceae</taxon>
        <taxon>Patellaria</taxon>
    </lineage>
</organism>
<dbReference type="InterPro" id="IPR003000">
    <property type="entry name" value="Sirtuin"/>
</dbReference>
<dbReference type="Gene3D" id="3.30.1600.10">
    <property type="entry name" value="SIR2/SIRT2 'Small Domain"/>
    <property type="match status" value="1"/>
</dbReference>
<feature type="binding site" evidence="4">
    <location>
        <position position="244"/>
    </location>
    <ligand>
        <name>Zn(2+)</name>
        <dbReference type="ChEBI" id="CHEBI:29105"/>
    </ligand>
</feature>
<dbReference type="InterPro" id="IPR050134">
    <property type="entry name" value="NAD-dep_sirtuin_deacylases"/>
</dbReference>
<dbReference type="Proteomes" id="UP000799429">
    <property type="component" value="Unassembled WGS sequence"/>
</dbReference>
<feature type="binding site" evidence="4">
    <location>
        <position position="266"/>
    </location>
    <ligand>
        <name>Zn(2+)</name>
        <dbReference type="ChEBI" id="CHEBI:29105"/>
    </ligand>
</feature>
<dbReference type="InterPro" id="IPR026591">
    <property type="entry name" value="Sirtuin_cat_small_dom_sf"/>
</dbReference>
<feature type="compositionally biased region" description="Low complexity" evidence="5">
    <location>
        <begin position="28"/>
        <end position="48"/>
    </location>
</feature>
<evidence type="ECO:0000259" key="6">
    <source>
        <dbReference type="PROSITE" id="PS50305"/>
    </source>
</evidence>
<gene>
    <name evidence="7" type="ORF">M501DRAFT_988497</name>
</gene>
<feature type="compositionally biased region" description="Polar residues" evidence="5">
    <location>
        <begin position="517"/>
        <end position="530"/>
    </location>
</feature>
<keyword evidence="3" id="KW-0520">NAD</keyword>
<feature type="active site" description="Proton acceptor" evidence="4">
    <location>
        <position position="233"/>
    </location>
</feature>
<feature type="binding site" evidence="4">
    <location>
        <position position="263"/>
    </location>
    <ligand>
        <name>Zn(2+)</name>
        <dbReference type="ChEBI" id="CHEBI:29105"/>
    </ligand>
</feature>
<sequence length="604" mass="65977">MDIDALSDASSRLSSPASLSPSPPPDLLYPTPYSSQQSSSTESSPLPEDMSRQTSSAGDDEGPPKKKRRVTEPKERTTEYLDLSTDEFDLDHKAILARLLKCLHKKRKIVVIAGAGISVSAGIPDFRSSKGLFNSLRSQYKLKSSGKDLFDASVYSDDSSTSSFHDMVRSLSQLTKSAEPTLFHKMLARLAKEKRLLRLYTQNVDGIDIKSKSLATEVPLPKKGPWPKTIQLHGGLDHMVCTKCHKLSKFQPEKFEGPTPPPCGDCKNDELARELASKRGQGIGRLRPRMVLYNEHNPDGEAIGSVTASDLRRRPDAVIVVGTTLKVPGVRRIAREMCNIVRDSRDGLSIWINNDPVPIGKDLENCWDIVVKGPCDEVARQAALPDEDEPLDLTKVTDEEVKQKKDACEVSVEIPSPTKNRTLDRIQGMLTPVSSPRLKPMVLDEIALSTGKLSGQEQPSTPTKKSASANTKGGKKAPEKKKAAPKTTKPAVKRRPAATKKQAITNQKISNVLKVSKATSQTNQTKSKGQSKTRKESLPSLSQAPGPMVPLSPQAARNNTSPPYSEPVRPEKITISPQPHAIYRPDGTISPTARLPPNLAMLVD</sequence>
<keyword evidence="4" id="KW-0479">Metal-binding</keyword>
<dbReference type="GO" id="GO:0031508">
    <property type="term" value="P:pericentric heterochromatin formation"/>
    <property type="evidence" value="ECO:0007669"/>
    <property type="project" value="TreeGrafter"/>
</dbReference>
<keyword evidence="2" id="KW-0808">Transferase</keyword>
<dbReference type="AlphaFoldDB" id="A0A9P4SG20"/>
<reference evidence="7" key="1">
    <citation type="journal article" date="2020" name="Stud. Mycol.">
        <title>101 Dothideomycetes genomes: a test case for predicting lifestyles and emergence of pathogens.</title>
        <authorList>
            <person name="Haridas S."/>
            <person name="Albert R."/>
            <person name="Binder M."/>
            <person name="Bloem J."/>
            <person name="Labutti K."/>
            <person name="Salamov A."/>
            <person name="Andreopoulos B."/>
            <person name="Baker S."/>
            <person name="Barry K."/>
            <person name="Bills G."/>
            <person name="Bluhm B."/>
            <person name="Cannon C."/>
            <person name="Castanera R."/>
            <person name="Culley D."/>
            <person name="Daum C."/>
            <person name="Ezra D."/>
            <person name="Gonzalez J."/>
            <person name="Henrissat B."/>
            <person name="Kuo A."/>
            <person name="Liang C."/>
            <person name="Lipzen A."/>
            <person name="Lutzoni F."/>
            <person name="Magnuson J."/>
            <person name="Mondo S."/>
            <person name="Nolan M."/>
            <person name="Ohm R."/>
            <person name="Pangilinan J."/>
            <person name="Park H.-J."/>
            <person name="Ramirez L."/>
            <person name="Alfaro M."/>
            <person name="Sun H."/>
            <person name="Tritt A."/>
            <person name="Yoshinaga Y."/>
            <person name="Zwiers L.-H."/>
            <person name="Turgeon B."/>
            <person name="Goodwin S."/>
            <person name="Spatafora J."/>
            <person name="Crous P."/>
            <person name="Grigoriev I."/>
        </authorList>
    </citation>
    <scope>NUCLEOTIDE SEQUENCE</scope>
    <source>
        <strain evidence="7">CBS 101060</strain>
    </source>
</reference>
<protein>
    <submittedName>
        <fullName evidence="7">DHS-like NAD/FAD-binding domain-containing protein</fullName>
    </submittedName>
</protein>
<feature type="domain" description="Deacetylase sirtuin-type" evidence="6">
    <location>
        <begin position="85"/>
        <end position="394"/>
    </location>
</feature>
<dbReference type="OrthoDB" id="2919105at2759"/>
<dbReference type="GO" id="GO:0017136">
    <property type="term" value="F:histone deacetylase activity, NAD-dependent"/>
    <property type="evidence" value="ECO:0007669"/>
    <property type="project" value="TreeGrafter"/>
</dbReference>